<dbReference type="InterPro" id="IPR005829">
    <property type="entry name" value="Sugar_transporter_CS"/>
</dbReference>
<dbReference type="OMA" id="GDWRWTQ"/>
<keyword evidence="2 6" id="KW-0812">Transmembrane</keyword>
<dbReference type="SUPFAM" id="SSF103473">
    <property type="entry name" value="MFS general substrate transporter"/>
    <property type="match status" value="1"/>
</dbReference>
<accession>A0A0U5C6D9</accession>
<feature type="transmembrane region" description="Helical" evidence="6">
    <location>
        <begin position="130"/>
        <end position="150"/>
    </location>
</feature>
<reference evidence="9" key="1">
    <citation type="journal article" date="2016" name="Genome Announc.">
        <title>Draft genome sequences of fungus Aspergillus calidoustus.</title>
        <authorList>
            <person name="Horn F."/>
            <person name="Linde J."/>
            <person name="Mattern D.J."/>
            <person name="Walther G."/>
            <person name="Guthke R."/>
            <person name="Scherlach K."/>
            <person name="Martin K."/>
            <person name="Brakhage A.A."/>
            <person name="Petzke L."/>
            <person name="Valiante V."/>
        </authorList>
    </citation>
    <scope>NUCLEOTIDE SEQUENCE [LARGE SCALE GENOMIC DNA]</scope>
    <source>
        <strain evidence="9">SF006504</strain>
    </source>
</reference>
<dbReference type="PROSITE" id="PS50850">
    <property type="entry name" value="MFS"/>
    <property type="match status" value="1"/>
</dbReference>
<comment type="subcellular location">
    <subcellularLocation>
        <location evidence="1">Membrane</location>
        <topology evidence="1">Multi-pass membrane protein</topology>
    </subcellularLocation>
</comment>
<evidence type="ECO:0000313" key="9">
    <source>
        <dbReference type="Proteomes" id="UP000054771"/>
    </source>
</evidence>
<dbReference type="GO" id="GO:0000297">
    <property type="term" value="F:spermine transmembrane transporter activity"/>
    <property type="evidence" value="ECO:0007669"/>
    <property type="project" value="TreeGrafter"/>
</dbReference>
<feature type="transmembrane region" description="Helical" evidence="6">
    <location>
        <begin position="162"/>
        <end position="183"/>
    </location>
</feature>
<dbReference type="Pfam" id="PF07690">
    <property type="entry name" value="MFS_1"/>
    <property type="match status" value="1"/>
</dbReference>
<feature type="transmembrane region" description="Helical" evidence="6">
    <location>
        <begin position="332"/>
        <end position="351"/>
    </location>
</feature>
<dbReference type="PROSITE" id="PS00216">
    <property type="entry name" value="SUGAR_TRANSPORT_1"/>
    <property type="match status" value="1"/>
</dbReference>
<dbReference type="OrthoDB" id="3936150at2759"/>
<evidence type="ECO:0000256" key="1">
    <source>
        <dbReference type="ARBA" id="ARBA00004141"/>
    </source>
</evidence>
<feature type="transmembrane region" description="Helical" evidence="6">
    <location>
        <begin position="72"/>
        <end position="92"/>
    </location>
</feature>
<feature type="transmembrane region" description="Helical" evidence="6">
    <location>
        <begin position="251"/>
        <end position="271"/>
    </location>
</feature>
<feature type="transmembrane region" description="Helical" evidence="6">
    <location>
        <begin position="397"/>
        <end position="419"/>
    </location>
</feature>
<evidence type="ECO:0000259" key="7">
    <source>
        <dbReference type="PROSITE" id="PS50850"/>
    </source>
</evidence>
<evidence type="ECO:0000256" key="6">
    <source>
        <dbReference type="SAM" id="Phobius"/>
    </source>
</evidence>
<feature type="transmembrane region" description="Helical" evidence="6">
    <location>
        <begin position="425"/>
        <end position="446"/>
    </location>
</feature>
<name>A0A0U5C6D9_ASPCI</name>
<dbReference type="PANTHER" id="PTHR23502">
    <property type="entry name" value="MAJOR FACILITATOR SUPERFAMILY"/>
    <property type="match status" value="1"/>
</dbReference>
<dbReference type="InterPro" id="IPR011701">
    <property type="entry name" value="MFS"/>
</dbReference>
<sequence>MGDSKTPEIQTLPWENPQQTKNPKNWPFARRIAHTLPPVLNAFVIAFASAVVEPVIPALIDHFHVSETIATLSLTLYTLGIGIGPVFLAPLSEILGRKWTLVTTLAFLLAFTAGAGAANNVASFLVCRALAGFLGSAGIAVGGGTMTDIWGVGKEGSLTSLAFILTSFLGPTFGPIVGVYVVADRGGDWRWSMWIILLLGAPAFIALLFTSETYKAKILNEHKGDLSPVGFAKSVVSFACVRVTKMLFTEVIVFSLILYSSYAYAMVFSFFGSFPYVLETVYGFNQKHARLALLSPIIGYFCAAIIFMVLHATVYKRATKVAGGMAAPEHRLYIGMVGSVFLPAGLFWYAWEAHSGGHWAALVASGIFLGIGAFAILLSSIIYMVDVYRSGSVASALAANGLVRYIFEAVFPLFTIQMYQNLHVHWASSVFAFLSLVQLPIPWLLFKFGPKLREKSNF</sequence>
<dbReference type="InterPro" id="IPR020846">
    <property type="entry name" value="MFS_dom"/>
</dbReference>
<feature type="transmembrane region" description="Helical" evidence="6">
    <location>
        <begin position="291"/>
        <end position="311"/>
    </location>
</feature>
<dbReference type="Gene3D" id="1.20.1250.20">
    <property type="entry name" value="MFS general substrate transporter like domains"/>
    <property type="match status" value="1"/>
</dbReference>
<keyword evidence="4 6" id="KW-0472">Membrane</keyword>
<organism evidence="8 9">
    <name type="scientific">Aspergillus calidoustus</name>
    <dbReference type="NCBI Taxonomy" id="454130"/>
    <lineage>
        <taxon>Eukaryota</taxon>
        <taxon>Fungi</taxon>
        <taxon>Dikarya</taxon>
        <taxon>Ascomycota</taxon>
        <taxon>Pezizomycotina</taxon>
        <taxon>Eurotiomycetes</taxon>
        <taxon>Eurotiomycetidae</taxon>
        <taxon>Eurotiales</taxon>
        <taxon>Aspergillaceae</taxon>
        <taxon>Aspergillus</taxon>
        <taxon>Aspergillus subgen. Nidulantes</taxon>
    </lineage>
</organism>
<dbReference type="InterPro" id="IPR036259">
    <property type="entry name" value="MFS_trans_sf"/>
</dbReference>
<evidence type="ECO:0000256" key="4">
    <source>
        <dbReference type="ARBA" id="ARBA00023136"/>
    </source>
</evidence>
<proteinExistence type="predicted"/>
<dbReference type="STRING" id="454130.A0A0U5C6D9"/>
<feature type="region of interest" description="Disordered" evidence="5">
    <location>
        <begin position="1"/>
        <end position="23"/>
    </location>
</feature>
<feature type="transmembrane region" description="Helical" evidence="6">
    <location>
        <begin position="99"/>
        <end position="118"/>
    </location>
</feature>
<dbReference type="AlphaFoldDB" id="A0A0U5C6D9"/>
<evidence type="ECO:0000256" key="5">
    <source>
        <dbReference type="SAM" id="MobiDB-lite"/>
    </source>
</evidence>
<feature type="transmembrane region" description="Helical" evidence="6">
    <location>
        <begin position="39"/>
        <end position="60"/>
    </location>
</feature>
<dbReference type="GO" id="GO:0042908">
    <property type="term" value="P:xenobiotic transport"/>
    <property type="evidence" value="ECO:0007669"/>
    <property type="project" value="UniProtKB-ARBA"/>
</dbReference>
<dbReference type="GO" id="GO:0015606">
    <property type="term" value="F:spermidine transmembrane transporter activity"/>
    <property type="evidence" value="ECO:0007669"/>
    <property type="project" value="TreeGrafter"/>
</dbReference>
<protein>
    <recommendedName>
        <fullName evidence="7">Major facilitator superfamily (MFS) profile domain-containing protein</fullName>
    </recommendedName>
</protein>
<keyword evidence="9" id="KW-1185">Reference proteome</keyword>
<evidence type="ECO:0000313" key="8">
    <source>
        <dbReference type="EMBL" id="CEL03753.1"/>
    </source>
</evidence>
<feature type="transmembrane region" description="Helical" evidence="6">
    <location>
        <begin position="189"/>
        <end position="209"/>
    </location>
</feature>
<dbReference type="Proteomes" id="UP000054771">
    <property type="component" value="Unassembled WGS sequence"/>
</dbReference>
<dbReference type="EMBL" id="CDMC01000004">
    <property type="protein sequence ID" value="CEL03753.1"/>
    <property type="molecule type" value="Genomic_DNA"/>
</dbReference>
<keyword evidence="3 6" id="KW-1133">Transmembrane helix</keyword>
<feature type="transmembrane region" description="Helical" evidence="6">
    <location>
        <begin position="357"/>
        <end position="385"/>
    </location>
</feature>
<feature type="domain" description="Major facilitator superfamily (MFS) profile" evidence="7">
    <location>
        <begin position="34"/>
        <end position="453"/>
    </location>
</feature>
<dbReference type="GO" id="GO:0140115">
    <property type="term" value="P:export across plasma membrane"/>
    <property type="evidence" value="ECO:0007669"/>
    <property type="project" value="UniProtKB-ARBA"/>
</dbReference>
<evidence type="ECO:0000256" key="3">
    <source>
        <dbReference type="ARBA" id="ARBA00022989"/>
    </source>
</evidence>
<dbReference type="PANTHER" id="PTHR23502:SF182">
    <property type="entry name" value="POLYAMINE TRANSPORTER, PUTATIVE-RELATED"/>
    <property type="match status" value="1"/>
</dbReference>
<gene>
    <name evidence="8" type="ORF">ASPCAL04899</name>
</gene>
<evidence type="ECO:0000256" key="2">
    <source>
        <dbReference type="ARBA" id="ARBA00022692"/>
    </source>
</evidence>
<dbReference type="GO" id="GO:0005886">
    <property type="term" value="C:plasma membrane"/>
    <property type="evidence" value="ECO:0007669"/>
    <property type="project" value="TreeGrafter"/>
</dbReference>